<dbReference type="PANTHER" id="PTHR47369">
    <property type="entry name" value="BTB/POZ DOMAIN-CONTAINING PROTEIN"/>
    <property type="match status" value="1"/>
</dbReference>
<keyword evidence="4" id="KW-1185">Reference proteome</keyword>
<reference evidence="3 4" key="1">
    <citation type="submission" date="2017-10" db="EMBL/GenBank/DDBJ databases">
        <title>Comparative genomics in systemic dimorphic fungi from Ajellomycetaceae.</title>
        <authorList>
            <person name="Munoz J.F."/>
            <person name="Mcewen J.G."/>
            <person name="Clay O.K."/>
            <person name="Cuomo C.A."/>
        </authorList>
    </citation>
    <scope>NUCLEOTIDE SEQUENCE [LARGE SCALE GENOMIC DNA]</scope>
    <source>
        <strain evidence="3 4">UAMH5409</strain>
    </source>
</reference>
<proteinExistence type="predicted"/>
<evidence type="ECO:0000256" key="1">
    <source>
        <dbReference type="SAM" id="MobiDB-lite"/>
    </source>
</evidence>
<dbReference type="AlphaFoldDB" id="A0A2B7XWZ7"/>
<comment type="caution">
    <text evidence="3">The sequence shown here is derived from an EMBL/GenBank/DDBJ whole genome shotgun (WGS) entry which is preliminary data.</text>
</comment>
<feature type="compositionally biased region" description="Polar residues" evidence="1">
    <location>
        <begin position="142"/>
        <end position="154"/>
    </location>
</feature>
<dbReference type="Pfam" id="PF00651">
    <property type="entry name" value="BTB"/>
    <property type="match status" value="1"/>
</dbReference>
<dbReference type="SUPFAM" id="SSF54695">
    <property type="entry name" value="POZ domain"/>
    <property type="match status" value="1"/>
</dbReference>
<sequence length="738" mass="82510">MHRERHRYSAEWQKMMPSSIAAGNHHDKPSQSNNNDSLLHVSAGIKPAEKLFFSFSSKQQHNPPPDTTNLKNACCSSTPFSLDTPLIHPSHFCPVQAISALISSLSRDRRRTRSSVLAQSAPASTPSGVIRPIRHPKPRRATINTLPDRSSYPSSEWLKLTNRCQSTEEAPEELSSEPLSDASSSKASLKDFDLFDHDFDMPTANNHQVEMDNRVVQPTGRISFVSFVPGRVTDVKISIFGFVYHLHRSALVLSPYFAAMLSPNWKESREDCVPLHPEETDENITKLGFDAVLEYLYGSDVFDMVILDPLGVFAAARWLMVPEPMKLATQKLNQHLGNHNVAHMVGLFSKNYYGNEGLLVLDAAKCLLRLRGTTTPIGVWDEVPGEFVREVVGSDMFYAPSELDRWAYAVRLLDEVLRNKAPKMNLPYLDDRFLAPVPVRNTLEGVSVLEEPDPDEDSSDSDHDTFPRHLHLFPLILNHRDFFGVRPTPPALVTSAIVQALKLADLVDKANGPTLKWDPLERTFLSQFSSAQRAQVSRFLVANGLSARSSHLGDIILRHFPLLSEDKVDADIVVSKKLRGYTHYSPSHQQFLTNEDALRLGRSGLVPRPRAPTPLYPATAPFPPFRFSVNFPHPASLFERQRLSSPVFWFAGSSWQLNLGHSVTDGTKNVSLFLRRAWDKRPVSLSLDTWSGNLTCAPSATSVLSNMVISGSRLPANGNHTTLPYVDYRQAVSVQFKM</sequence>
<feature type="compositionally biased region" description="Polar residues" evidence="1">
    <location>
        <begin position="116"/>
        <end position="127"/>
    </location>
</feature>
<name>A0A2B7XWZ7_9EURO</name>
<evidence type="ECO:0000259" key="2">
    <source>
        <dbReference type="PROSITE" id="PS50097"/>
    </source>
</evidence>
<feature type="region of interest" description="Disordered" evidence="1">
    <location>
        <begin position="113"/>
        <end position="184"/>
    </location>
</feature>
<protein>
    <recommendedName>
        <fullName evidence="2">BTB domain-containing protein</fullName>
    </recommendedName>
</protein>
<evidence type="ECO:0000313" key="3">
    <source>
        <dbReference type="EMBL" id="PGH13313.1"/>
    </source>
</evidence>
<gene>
    <name evidence="3" type="ORF">AJ79_03729</name>
</gene>
<dbReference type="EMBL" id="PDNB01000047">
    <property type="protein sequence ID" value="PGH13313.1"/>
    <property type="molecule type" value="Genomic_DNA"/>
</dbReference>
<dbReference type="InterPro" id="IPR011333">
    <property type="entry name" value="SKP1/BTB/POZ_sf"/>
</dbReference>
<dbReference type="InterPro" id="IPR000210">
    <property type="entry name" value="BTB/POZ_dom"/>
</dbReference>
<dbReference type="Proteomes" id="UP000223968">
    <property type="component" value="Unassembled WGS sequence"/>
</dbReference>
<dbReference type="PROSITE" id="PS50097">
    <property type="entry name" value="BTB"/>
    <property type="match status" value="1"/>
</dbReference>
<dbReference type="SMART" id="SM00225">
    <property type="entry name" value="BTB"/>
    <property type="match status" value="1"/>
</dbReference>
<organism evidence="3 4">
    <name type="scientific">Helicocarpus griseus UAMH5409</name>
    <dbReference type="NCBI Taxonomy" id="1447875"/>
    <lineage>
        <taxon>Eukaryota</taxon>
        <taxon>Fungi</taxon>
        <taxon>Dikarya</taxon>
        <taxon>Ascomycota</taxon>
        <taxon>Pezizomycotina</taxon>
        <taxon>Eurotiomycetes</taxon>
        <taxon>Eurotiomycetidae</taxon>
        <taxon>Onygenales</taxon>
        <taxon>Ajellomycetaceae</taxon>
        <taxon>Helicocarpus</taxon>
    </lineage>
</organism>
<dbReference type="Gene3D" id="3.30.710.10">
    <property type="entry name" value="Potassium Channel Kv1.1, Chain A"/>
    <property type="match status" value="1"/>
</dbReference>
<dbReference type="PANTHER" id="PTHR47369:SF1">
    <property type="entry name" value="BTB_POZ DOMAIN-CONTAINING PROTEIN"/>
    <property type="match status" value="1"/>
</dbReference>
<evidence type="ECO:0000313" key="4">
    <source>
        <dbReference type="Proteomes" id="UP000223968"/>
    </source>
</evidence>
<accession>A0A2B7XWZ7</accession>
<dbReference type="OrthoDB" id="6359943at2759"/>
<feature type="domain" description="BTB" evidence="2">
    <location>
        <begin position="233"/>
        <end position="301"/>
    </location>
</feature>